<feature type="transmembrane region" description="Helical" evidence="8">
    <location>
        <begin position="124"/>
        <end position="148"/>
    </location>
</feature>
<protein>
    <submittedName>
        <fullName evidence="9">SSS family solute:Na+ symporter</fullName>
    </submittedName>
</protein>
<evidence type="ECO:0000256" key="3">
    <source>
        <dbReference type="ARBA" id="ARBA00022448"/>
    </source>
</evidence>
<feature type="transmembrane region" description="Helical" evidence="8">
    <location>
        <begin position="6"/>
        <end position="25"/>
    </location>
</feature>
<feature type="transmembrane region" description="Helical" evidence="8">
    <location>
        <begin position="357"/>
        <end position="377"/>
    </location>
</feature>
<feature type="transmembrane region" description="Helical" evidence="8">
    <location>
        <begin position="219"/>
        <end position="243"/>
    </location>
</feature>
<evidence type="ECO:0000256" key="2">
    <source>
        <dbReference type="ARBA" id="ARBA00006434"/>
    </source>
</evidence>
<proteinExistence type="inferred from homology"/>
<keyword evidence="10" id="KW-1185">Reference proteome</keyword>
<feature type="transmembrane region" description="Helical" evidence="8">
    <location>
        <begin position="75"/>
        <end position="93"/>
    </location>
</feature>
<feature type="transmembrane region" description="Helical" evidence="8">
    <location>
        <begin position="154"/>
        <end position="175"/>
    </location>
</feature>
<feature type="transmembrane region" description="Helical" evidence="8">
    <location>
        <begin position="300"/>
        <end position="321"/>
    </location>
</feature>
<feature type="transmembrane region" description="Helical" evidence="8">
    <location>
        <begin position="383"/>
        <end position="401"/>
    </location>
</feature>
<feature type="transmembrane region" description="Helical" evidence="8">
    <location>
        <begin position="408"/>
        <end position="429"/>
    </location>
</feature>
<comment type="caution">
    <text evidence="9">The sequence shown here is derived from an EMBL/GenBank/DDBJ whole genome shotgun (WGS) entry which is preliminary data.</text>
</comment>
<feature type="transmembrane region" description="Helical" evidence="8">
    <location>
        <begin position="46"/>
        <end position="69"/>
    </location>
</feature>
<evidence type="ECO:0000313" key="10">
    <source>
        <dbReference type="Proteomes" id="UP001179280"/>
    </source>
</evidence>
<evidence type="ECO:0000256" key="1">
    <source>
        <dbReference type="ARBA" id="ARBA00004141"/>
    </source>
</evidence>
<dbReference type="EMBL" id="JAFBCV010000006">
    <property type="protein sequence ID" value="MBM7839021.1"/>
    <property type="molecule type" value="Genomic_DNA"/>
</dbReference>
<comment type="similarity">
    <text evidence="2 7">Belongs to the sodium:solute symporter (SSF) (TC 2.A.21) family.</text>
</comment>
<feature type="transmembrane region" description="Helical" evidence="8">
    <location>
        <begin position="441"/>
        <end position="459"/>
    </location>
</feature>
<dbReference type="PANTHER" id="PTHR48086">
    <property type="entry name" value="SODIUM/PROLINE SYMPORTER-RELATED"/>
    <property type="match status" value="1"/>
</dbReference>
<dbReference type="PROSITE" id="PS50283">
    <property type="entry name" value="NA_SOLUT_SYMP_3"/>
    <property type="match status" value="1"/>
</dbReference>
<gene>
    <name evidence="9" type="ORF">JOC54_002291</name>
</gene>
<dbReference type="RefSeq" id="WP_204466371.1">
    <property type="nucleotide sequence ID" value="NZ_JAFBCV010000006.1"/>
</dbReference>
<dbReference type="Proteomes" id="UP001179280">
    <property type="component" value="Unassembled WGS sequence"/>
</dbReference>
<keyword evidence="6 8" id="KW-0472">Membrane</keyword>
<dbReference type="Pfam" id="PF00474">
    <property type="entry name" value="SSF"/>
    <property type="match status" value="1"/>
</dbReference>
<evidence type="ECO:0000313" key="9">
    <source>
        <dbReference type="EMBL" id="MBM7839021.1"/>
    </source>
</evidence>
<evidence type="ECO:0000256" key="5">
    <source>
        <dbReference type="ARBA" id="ARBA00022989"/>
    </source>
</evidence>
<accession>A0ABS2SVI2</accession>
<evidence type="ECO:0000256" key="8">
    <source>
        <dbReference type="SAM" id="Phobius"/>
    </source>
</evidence>
<dbReference type="InterPro" id="IPR038377">
    <property type="entry name" value="Na/Glc_symporter_sf"/>
</dbReference>
<reference evidence="9" key="1">
    <citation type="submission" date="2021-01" db="EMBL/GenBank/DDBJ databases">
        <title>Genomic Encyclopedia of Type Strains, Phase IV (KMG-IV): sequencing the most valuable type-strain genomes for metagenomic binning, comparative biology and taxonomic classification.</title>
        <authorList>
            <person name="Goeker M."/>
        </authorList>
    </citation>
    <scope>NUCLEOTIDE SEQUENCE</scope>
    <source>
        <strain evidence="9">DSM 21943</strain>
    </source>
</reference>
<dbReference type="InterPro" id="IPR050277">
    <property type="entry name" value="Sodium:Solute_Symporter"/>
</dbReference>
<feature type="transmembrane region" description="Helical" evidence="8">
    <location>
        <begin position="182"/>
        <end position="199"/>
    </location>
</feature>
<comment type="subcellular location">
    <subcellularLocation>
        <location evidence="1">Membrane</location>
        <topology evidence="1">Multi-pass membrane protein</topology>
    </subcellularLocation>
</comment>
<evidence type="ECO:0000256" key="7">
    <source>
        <dbReference type="RuleBase" id="RU362091"/>
    </source>
</evidence>
<evidence type="ECO:0000256" key="6">
    <source>
        <dbReference type="ARBA" id="ARBA00023136"/>
    </source>
</evidence>
<dbReference type="InterPro" id="IPR001734">
    <property type="entry name" value="Na/solute_symporter"/>
</dbReference>
<dbReference type="CDD" id="cd10322">
    <property type="entry name" value="SLC5sbd"/>
    <property type="match status" value="1"/>
</dbReference>
<name>A0ABS2SVI2_9BACI</name>
<dbReference type="Gene3D" id="1.20.1730.10">
    <property type="entry name" value="Sodium/glucose cotransporter"/>
    <property type="match status" value="1"/>
</dbReference>
<evidence type="ECO:0000256" key="4">
    <source>
        <dbReference type="ARBA" id="ARBA00022692"/>
    </source>
</evidence>
<sequence length="492" mass="52220">MSHQLIYLIVFALFALSMVFISVIVSRGVKSGEDFLMGGRGLSVPLLVGTTIATLVGTGSSMGAVSYAFNFGWAGALYGVGGALGIFLLLILFSDVRKYNLMTFSEELSFYYGANRIVKGVTSILLYIASIGWLGAHIMGGSYYLAWITGLDPILSRIIVALAFAIFTIIGGYMAVVYTDTFQAVILFLGFIMLAVLSINKIGGMGEVSNQVNDGMTTFLGLGAVGWLPGISLAVVIAVGVLATPSYRHRIYSSSNIKTVKTGFLITGILFALFSILPSIIGMSTYALDPTIDAEFAFPYLVTEVFPVGIGAIILISGLSATISSGSSDYLTAVTILLRDVVYIVTGKMPDKKKMVLYSRLALVFTLFIALVATLGATGILDYIQNFISTVMTGLFVAALLGKFWSRATWQGGIASILGGSGTAVFVLLNDSLISTFGNPVLPSLGAALVAGVIVSLITPRNQVTDEEALRILDKERSIMDEGTTDPLKNIS</sequence>
<feature type="transmembrane region" description="Helical" evidence="8">
    <location>
        <begin position="264"/>
        <end position="288"/>
    </location>
</feature>
<organism evidence="9 10">
    <name type="scientific">Shouchella xiaoxiensis</name>
    <dbReference type="NCBI Taxonomy" id="766895"/>
    <lineage>
        <taxon>Bacteria</taxon>
        <taxon>Bacillati</taxon>
        <taxon>Bacillota</taxon>
        <taxon>Bacilli</taxon>
        <taxon>Bacillales</taxon>
        <taxon>Bacillaceae</taxon>
        <taxon>Shouchella</taxon>
    </lineage>
</organism>
<keyword evidence="5 8" id="KW-1133">Transmembrane helix</keyword>
<keyword evidence="4 8" id="KW-0812">Transmembrane</keyword>
<dbReference type="PANTHER" id="PTHR48086:SF7">
    <property type="entry name" value="SODIUM-SOLUTE SYMPORTER-RELATED"/>
    <property type="match status" value="1"/>
</dbReference>
<keyword evidence="3" id="KW-0813">Transport</keyword>